<dbReference type="AlphaFoldDB" id="A0A918WWF5"/>
<dbReference type="RefSeq" id="WP_189823516.1">
    <property type="nucleotide sequence ID" value="NZ_BMVC01000004.1"/>
</dbReference>
<dbReference type="EMBL" id="BMVC01000004">
    <property type="protein sequence ID" value="GHC89993.1"/>
    <property type="molecule type" value="Genomic_DNA"/>
</dbReference>
<sequence length="185" mass="19579">MTLRSDVARLLAGAGIVDVDVDEAVADEHVRGCAYARVVAVAVASGSREGDRAVVAAILRDPHEMGAKGAVVALVDGIAGKAVGPAEFWRWAQESLLPELGGLRTGAYREFVRRRVDDWLFRLSLEERHVPTALELAGVTDWMQRLLAEGATSPAVLGLLAESGSTRKIRNIAGNRRGGGGRGTG</sequence>
<evidence type="ECO:0000313" key="1">
    <source>
        <dbReference type="EMBL" id="GHC89993.1"/>
    </source>
</evidence>
<protein>
    <submittedName>
        <fullName evidence="1">Uncharacterized protein</fullName>
    </submittedName>
</protein>
<name>A0A918WWF5_9ACTN</name>
<evidence type="ECO:0000313" key="2">
    <source>
        <dbReference type="Proteomes" id="UP000638353"/>
    </source>
</evidence>
<comment type="caution">
    <text evidence="1">The sequence shown here is derived from an EMBL/GenBank/DDBJ whole genome shotgun (WGS) entry which is preliminary data.</text>
</comment>
<proteinExistence type="predicted"/>
<organism evidence="1 2">
    <name type="scientific">Streptomyces finlayi</name>
    <dbReference type="NCBI Taxonomy" id="67296"/>
    <lineage>
        <taxon>Bacteria</taxon>
        <taxon>Bacillati</taxon>
        <taxon>Actinomycetota</taxon>
        <taxon>Actinomycetes</taxon>
        <taxon>Kitasatosporales</taxon>
        <taxon>Streptomycetaceae</taxon>
        <taxon>Streptomyces</taxon>
    </lineage>
</organism>
<reference evidence="1" key="1">
    <citation type="journal article" date="2014" name="Int. J. Syst. Evol. Microbiol.">
        <title>Complete genome sequence of Corynebacterium casei LMG S-19264T (=DSM 44701T), isolated from a smear-ripened cheese.</title>
        <authorList>
            <consortium name="US DOE Joint Genome Institute (JGI-PGF)"/>
            <person name="Walter F."/>
            <person name="Albersmeier A."/>
            <person name="Kalinowski J."/>
            <person name="Ruckert C."/>
        </authorList>
    </citation>
    <scope>NUCLEOTIDE SEQUENCE</scope>
    <source>
        <strain evidence="1">JCM 4637</strain>
    </source>
</reference>
<reference evidence="1" key="2">
    <citation type="submission" date="2020-09" db="EMBL/GenBank/DDBJ databases">
        <authorList>
            <person name="Sun Q."/>
            <person name="Ohkuma M."/>
        </authorList>
    </citation>
    <scope>NUCLEOTIDE SEQUENCE</scope>
    <source>
        <strain evidence="1">JCM 4637</strain>
    </source>
</reference>
<gene>
    <name evidence="1" type="ORF">GCM10010334_23630</name>
</gene>
<dbReference type="Proteomes" id="UP000638353">
    <property type="component" value="Unassembled WGS sequence"/>
</dbReference>
<accession>A0A918WWF5</accession>